<sequence length="177" mass="20745">MKEIKYCYGIIINSIGFSETGACIWYTSMINKFNNYSKENNLNITLQFNYYSRINSTNNVGDDASQLDILFIRHSPKYDIILYDNIYSRRYGSHLLNLKEWLPNDHINLYSDNILSKTSLYKDKLVGLPVAIDSTVLYYNHELLNKYNKTIPKTWDKLLNTTFNRKSSGDKEKIIRA</sequence>
<comment type="caution">
    <text evidence="4">The sequence shown here is derived from an EMBL/GenBank/DDBJ whole genome shotgun (WGS) entry which is preliminary data.</text>
</comment>
<dbReference type="EMBL" id="MCOG01000087">
    <property type="protein sequence ID" value="ORY54234.1"/>
    <property type="molecule type" value="Genomic_DNA"/>
</dbReference>
<evidence type="ECO:0000256" key="3">
    <source>
        <dbReference type="ARBA" id="ARBA00022729"/>
    </source>
</evidence>
<organism evidence="4 5">
    <name type="scientific">Neocallimastix californiae</name>
    <dbReference type="NCBI Taxonomy" id="1754190"/>
    <lineage>
        <taxon>Eukaryota</taxon>
        <taxon>Fungi</taxon>
        <taxon>Fungi incertae sedis</taxon>
        <taxon>Chytridiomycota</taxon>
        <taxon>Chytridiomycota incertae sedis</taxon>
        <taxon>Neocallimastigomycetes</taxon>
        <taxon>Neocallimastigales</taxon>
        <taxon>Neocallimastigaceae</taxon>
        <taxon>Neocallimastix</taxon>
    </lineage>
</organism>
<dbReference type="Proteomes" id="UP000193920">
    <property type="component" value="Unassembled WGS sequence"/>
</dbReference>
<keyword evidence="5" id="KW-1185">Reference proteome</keyword>
<gene>
    <name evidence="4" type="ORF">LY90DRAFT_507793</name>
</gene>
<dbReference type="PANTHER" id="PTHR43649">
    <property type="entry name" value="ARABINOSE-BINDING PROTEIN-RELATED"/>
    <property type="match status" value="1"/>
</dbReference>
<dbReference type="SUPFAM" id="SSF53850">
    <property type="entry name" value="Periplasmic binding protein-like II"/>
    <property type="match status" value="1"/>
</dbReference>
<keyword evidence="3" id="KW-0732">Signal</keyword>
<reference evidence="4 5" key="1">
    <citation type="submission" date="2016-08" db="EMBL/GenBank/DDBJ databases">
        <title>A Parts List for Fungal Cellulosomes Revealed by Comparative Genomics.</title>
        <authorList>
            <consortium name="DOE Joint Genome Institute"/>
            <person name="Haitjema C.H."/>
            <person name="Gilmore S.P."/>
            <person name="Henske J.K."/>
            <person name="Solomon K.V."/>
            <person name="De Groot R."/>
            <person name="Kuo A."/>
            <person name="Mondo S.J."/>
            <person name="Salamov A.A."/>
            <person name="Labutti K."/>
            <person name="Zhao Z."/>
            <person name="Chiniquy J."/>
            <person name="Barry K."/>
            <person name="Brewer H.M."/>
            <person name="Purvine S.O."/>
            <person name="Wright A.T."/>
            <person name="Boxma B."/>
            <person name="Van Alen T."/>
            <person name="Hackstein J.H."/>
            <person name="Baker S.E."/>
            <person name="Grigoriev I.V."/>
            <person name="O'Malley M.A."/>
        </authorList>
    </citation>
    <scope>NUCLEOTIDE SEQUENCE [LARGE SCALE GENOMIC DNA]</scope>
    <source>
        <strain evidence="4 5">G1</strain>
    </source>
</reference>
<dbReference type="GO" id="GO:0055085">
    <property type="term" value="P:transmembrane transport"/>
    <property type="evidence" value="ECO:0007669"/>
    <property type="project" value="InterPro"/>
</dbReference>
<dbReference type="InterPro" id="IPR006059">
    <property type="entry name" value="SBP"/>
</dbReference>
<accession>A0A1Y2D520</accession>
<name>A0A1Y2D520_9FUNG</name>
<protein>
    <recommendedName>
        <fullName evidence="6">Periplasmic binding protein-like II</fullName>
    </recommendedName>
</protein>
<dbReference type="OrthoDB" id="2021138at2759"/>
<evidence type="ECO:0000256" key="2">
    <source>
        <dbReference type="ARBA" id="ARBA00022448"/>
    </source>
</evidence>
<evidence type="ECO:0008006" key="6">
    <source>
        <dbReference type="Google" id="ProtNLM"/>
    </source>
</evidence>
<comment type="similarity">
    <text evidence="1">Belongs to the bacterial solute-binding protein 1 family.</text>
</comment>
<keyword evidence="2" id="KW-0813">Transport</keyword>
<dbReference type="Pfam" id="PF01547">
    <property type="entry name" value="SBP_bac_1"/>
    <property type="match status" value="1"/>
</dbReference>
<dbReference type="AlphaFoldDB" id="A0A1Y2D520"/>
<dbReference type="InterPro" id="IPR006061">
    <property type="entry name" value="SBP_1_CS"/>
</dbReference>
<dbReference type="PROSITE" id="PS01037">
    <property type="entry name" value="SBP_BACTERIAL_1"/>
    <property type="match status" value="1"/>
</dbReference>
<evidence type="ECO:0000313" key="5">
    <source>
        <dbReference type="Proteomes" id="UP000193920"/>
    </source>
</evidence>
<proteinExistence type="inferred from homology"/>
<dbReference type="InterPro" id="IPR050490">
    <property type="entry name" value="Bact_solute-bd_prot1"/>
</dbReference>
<evidence type="ECO:0000256" key="1">
    <source>
        <dbReference type="ARBA" id="ARBA00008520"/>
    </source>
</evidence>
<evidence type="ECO:0000313" key="4">
    <source>
        <dbReference type="EMBL" id="ORY54234.1"/>
    </source>
</evidence>
<dbReference type="Gene3D" id="3.40.190.10">
    <property type="entry name" value="Periplasmic binding protein-like II"/>
    <property type="match status" value="1"/>
</dbReference>
<dbReference type="PANTHER" id="PTHR43649:SF12">
    <property type="entry name" value="DIACETYLCHITOBIOSE BINDING PROTEIN DASA"/>
    <property type="match status" value="1"/>
</dbReference>